<sequence>MELTISFKKTQWNIYDNIM</sequence>
<accession>A0A3L6F7J0</accession>
<proteinExistence type="predicted"/>
<evidence type="ECO:0000313" key="1">
    <source>
        <dbReference type="EMBL" id="PWZ29126.1"/>
    </source>
</evidence>
<gene>
    <name evidence="1" type="ORF">Zm00014a_007016</name>
</gene>
<dbReference type="Proteomes" id="UP000251960">
    <property type="component" value="Chromosome 4"/>
</dbReference>
<dbReference type="EMBL" id="NCVQ01000005">
    <property type="protein sequence ID" value="PWZ29126.1"/>
    <property type="molecule type" value="Genomic_DNA"/>
</dbReference>
<protein>
    <submittedName>
        <fullName evidence="1">Uncharacterized protein</fullName>
    </submittedName>
</protein>
<organism evidence="1">
    <name type="scientific">Zea mays</name>
    <name type="common">Maize</name>
    <dbReference type="NCBI Taxonomy" id="4577"/>
    <lineage>
        <taxon>Eukaryota</taxon>
        <taxon>Viridiplantae</taxon>
        <taxon>Streptophyta</taxon>
        <taxon>Embryophyta</taxon>
        <taxon>Tracheophyta</taxon>
        <taxon>Spermatophyta</taxon>
        <taxon>Magnoliopsida</taxon>
        <taxon>Liliopsida</taxon>
        <taxon>Poales</taxon>
        <taxon>Poaceae</taxon>
        <taxon>PACMAD clade</taxon>
        <taxon>Panicoideae</taxon>
        <taxon>Andropogonodae</taxon>
        <taxon>Andropogoneae</taxon>
        <taxon>Tripsacinae</taxon>
        <taxon>Zea</taxon>
    </lineage>
</organism>
<name>A0A3L6F7J0_MAIZE</name>
<dbReference type="AlphaFoldDB" id="A0A3L6F7J0"/>
<reference evidence="1" key="1">
    <citation type="journal article" date="2018" name="Nat. Genet.">
        <title>Extensive intraspecific gene order and gene structural variations between Mo17 and other maize genomes.</title>
        <authorList>
            <person name="Sun S."/>
            <person name="Zhou Y."/>
            <person name="Chen J."/>
            <person name="Shi J."/>
            <person name="Zhao H."/>
            <person name="Zhao H."/>
            <person name="Song W."/>
            <person name="Zhang M."/>
            <person name="Cui Y."/>
            <person name="Dong X."/>
            <person name="Liu H."/>
            <person name="Ma X."/>
            <person name="Jiao Y."/>
            <person name="Wang B."/>
            <person name="Wei X."/>
            <person name="Stein J.C."/>
            <person name="Glaubitz J.C."/>
            <person name="Lu F."/>
            <person name="Yu G."/>
            <person name="Liang C."/>
            <person name="Fengler K."/>
            <person name="Li B."/>
            <person name="Rafalski A."/>
            <person name="Schnable P.S."/>
            <person name="Ware D.H."/>
            <person name="Buckler E.S."/>
            <person name="Lai J."/>
        </authorList>
    </citation>
    <scope>NUCLEOTIDE SEQUENCE [LARGE SCALE GENOMIC DNA]</scope>
    <source>
        <tissue evidence="1">Seedling</tissue>
    </source>
</reference>
<comment type="caution">
    <text evidence="1">The sequence shown here is derived from an EMBL/GenBank/DDBJ whole genome shotgun (WGS) entry which is preliminary data.</text>
</comment>